<dbReference type="SUPFAM" id="SSF50494">
    <property type="entry name" value="Trypsin-like serine proteases"/>
    <property type="match status" value="3"/>
</dbReference>
<keyword evidence="7" id="KW-0325">Glycoprotein</keyword>
<feature type="signal peptide" evidence="9">
    <location>
        <begin position="1"/>
        <end position="24"/>
    </location>
</feature>
<evidence type="ECO:0000256" key="4">
    <source>
        <dbReference type="ARBA" id="ARBA00022729"/>
    </source>
</evidence>
<dbReference type="PROSITE" id="PS50240">
    <property type="entry name" value="TRYPSIN_DOM"/>
    <property type="match status" value="3"/>
</dbReference>
<evidence type="ECO:0000256" key="3">
    <source>
        <dbReference type="ARBA" id="ARBA00022588"/>
    </source>
</evidence>
<dbReference type="AlphaFoldDB" id="A0A182K5F0"/>
<dbReference type="Gene3D" id="2.40.10.10">
    <property type="entry name" value="Trypsin-like serine proteases"/>
    <property type="match status" value="3"/>
</dbReference>
<dbReference type="GO" id="GO:0005576">
    <property type="term" value="C:extracellular region"/>
    <property type="evidence" value="ECO:0007669"/>
    <property type="project" value="UniProtKB-SubCell"/>
</dbReference>
<proteinExistence type="inferred from homology"/>
<dbReference type="SMART" id="SM00020">
    <property type="entry name" value="Tryp_SPc"/>
    <property type="match status" value="2"/>
</dbReference>
<reference evidence="11" key="2">
    <citation type="submission" date="2020-05" db="UniProtKB">
        <authorList>
            <consortium name="EnsemblMetazoa"/>
        </authorList>
    </citation>
    <scope>IDENTIFICATION</scope>
    <source>
        <strain evidence="11">ACHKN1017</strain>
    </source>
</reference>
<keyword evidence="6" id="KW-1015">Disulfide bond</keyword>
<keyword evidence="5" id="KW-0391">Immunity</keyword>
<dbReference type="InterPro" id="IPR009003">
    <property type="entry name" value="Peptidase_S1_PA"/>
</dbReference>
<dbReference type="InterPro" id="IPR001254">
    <property type="entry name" value="Trypsin_dom"/>
</dbReference>
<keyword evidence="4 9" id="KW-0732">Signal</keyword>
<comment type="subcellular location">
    <subcellularLocation>
        <location evidence="1">Secreted</location>
    </subcellularLocation>
</comment>
<organism evidence="11 12">
    <name type="scientific">Anopheles christyi</name>
    <dbReference type="NCBI Taxonomy" id="43041"/>
    <lineage>
        <taxon>Eukaryota</taxon>
        <taxon>Metazoa</taxon>
        <taxon>Ecdysozoa</taxon>
        <taxon>Arthropoda</taxon>
        <taxon>Hexapoda</taxon>
        <taxon>Insecta</taxon>
        <taxon>Pterygota</taxon>
        <taxon>Neoptera</taxon>
        <taxon>Endopterygota</taxon>
        <taxon>Diptera</taxon>
        <taxon>Nematocera</taxon>
        <taxon>Culicoidea</taxon>
        <taxon>Culicidae</taxon>
        <taxon>Anophelinae</taxon>
        <taxon>Anopheles</taxon>
    </lineage>
</organism>
<dbReference type="VEuPathDB" id="VectorBase:ACHR005985"/>
<dbReference type="InterPro" id="IPR051487">
    <property type="entry name" value="Ser/Thr_Proteases_Immune/Dev"/>
</dbReference>
<sequence length="860" mass="98004">MKSVKVLCLVFGAVSLLSIASVASEVEVSSDFETAEGLRSKAADQFQPFVVDESIHLKTDGYVPYAGQFPYHAQVNAKTANFLEKRAGALITPNYVLMPAYFLYQAVYKDQLEYGFVVLGSMFDGNTQWEQRINFTKSGIIIHPFYQHYTQDYYNIAAIRLERSATVNRYVQPIRLPKITDFRTYELMEGTACGSWNEASLRYLRNQLMPLTECQQQLTSYTISAQHICTDAYRGGAFCNRQYGSSLTIEDENGRVLVGLVDFAYVCIYNLPVRHIRVSYFREWIQLNTDYRFDAVSFEVNGELEAKEDVKAPAVASVLPAAVPEEMLNISTYGYLAYPGQFPYHAEISFKIQLNDYFFTCAGALITANYVLTTARCLHINVGYSFDYGFVTLGSSVHGNTMYEQHINFTRDAFNIHPFHTYGTYNVATIRLERSATLNKYVQPLRLPTLSDVRTYELMEGVTTGTQRSVGLKYLRNQVISNEECDQTLPNSYITAQDICTNTYMGGAFCTRQHGAALTLPDGNGWLLIGLTDKYYTCIFNYPAQFVRVSYFSEWIKLNTDYQFEMKLFKALFVLSVVFVSTVGRVRTSDVKQLAEEESVVKYELTSLGTDQHQSRNVEVDERIATDGYFPFPGQFPYHALIYVELFEFFPYLTHGSLITPNYILTVAMYLHHDIRYGRLVGGNVCLGSWELNGNTDWQQLISFAAGGVNIHPFFNLQNDLYNIATIRLDYSALLNEYVQPIRLPRLSDTRTYAMMEGTMIGALHDYTGSRSTYIRNQVISNDDSQRELPDTAGPHICTNPFIGGSLRNKRLGSSLTIEDENGLVLVGLTYYYYTNFVRHVRVSFFRDWIQMNTDYRSDN</sequence>
<feature type="chain" id="PRO_5008125168" description="Peptidase S1 domain-containing protein" evidence="9">
    <location>
        <begin position="25"/>
        <end position="860"/>
    </location>
</feature>
<dbReference type="InterPro" id="IPR043504">
    <property type="entry name" value="Peptidase_S1_PA_chymotrypsin"/>
</dbReference>
<evidence type="ECO:0000256" key="6">
    <source>
        <dbReference type="ARBA" id="ARBA00023157"/>
    </source>
</evidence>
<evidence type="ECO:0000256" key="9">
    <source>
        <dbReference type="SAM" id="SignalP"/>
    </source>
</evidence>
<keyword evidence="3" id="KW-0399">Innate immunity</keyword>
<evidence type="ECO:0000256" key="2">
    <source>
        <dbReference type="ARBA" id="ARBA00022525"/>
    </source>
</evidence>
<name>A0A182K5F0_9DIPT</name>
<evidence type="ECO:0000313" key="12">
    <source>
        <dbReference type="Proteomes" id="UP000075881"/>
    </source>
</evidence>
<evidence type="ECO:0000313" key="11">
    <source>
        <dbReference type="EnsemblMetazoa" id="ACHR005985-PA"/>
    </source>
</evidence>
<dbReference type="GO" id="GO:0006508">
    <property type="term" value="P:proteolysis"/>
    <property type="evidence" value="ECO:0007669"/>
    <property type="project" value="InterPro"/>
</dbReference>
<dbReference type="STRING" id="43041.A0A182K5F0"/>
<dbReference type="GO" id="GO:0045087">
    <property type="term" value="P:innate immune response"/>
    <property type="evidence" value="ECO:0007669"/>
    <property type="project" value="UniProtKB-KW"/>
</dbReference>
<dbReference type="CDD" id="cd00190">
    <property type="entry name" value="Tryp_SPc"/>
    <property type="match status" value="1"/>
</dbReference>
<evidence type="ECO:0000256" key="5">
    <source>
        <dbReference type="ARBA" id="ARBA00022859"/>
    </source>
</evidence>
<dbReference type="EnsemblMetazoa" id="ACHR005985-RA">
    <property type="protein sequence ID" value="ACHR005985-PA"/>
    <property type="gene ID" value="ACHR005985"/>
</dbReference>
<accession>A0A182K5F0</accession>
<feature type="domain" description="Peptidase S1" evidence="10">
    <location>
        <begin position="625"/>
        <end position="855"/>
    </location>
</feature>
<dbReference type="Proteomes" id="UP000075881">
    <property type="component" value="Unassembled WGS sequence"/>
</dbReference>
<dbReference type="PANTHER" id="PTHR24256">
    <property type="entry name" value="TRYPTASE-RELATED"/>
    <property type="match status" value="1"/>
</dbReference>
<evidence type="ECO:0000256" key="8">
    <source>
        <dbReference type="ARBA" id="ARBA00024195"/>
    </source>
</evidence>
<dbReference type="Pfam" id="PF00089">
    <property type="entry name" value="Trypsin"/>
    <property type="match status" value="3"/>
</dbReference>
<keyword evidence="12" id="KW-1185">Reference proteome</keyword>
<reference evidence="12" key="1">
    <citation type="submission" date="2013-03" db="EMBL/GenBank/DDBJ databases">
        <title>The Genome Sequence of Anopheles christyi ACHKN1017.</title>
        <authorList>
            <consortium name="The Broad Institute Genomics Platform"/>
            <person name="Neafsey D.E."/>
            <person name="Besansky N."/>
            <person name="Walker B."/>
            <person name="Young S.K."/>
            <person name="Zeng Q."/>
            <person name="Gargeya S."/>
            <person name="Fitzgerald M."/>
            <person name="Haas B."/>
            <person name="Abouelleil A."/>
            <person name="Allen A.W."/>
            <person name="Alvarado L."/>
            <person name="Arachchi H.M."/>
            <person name="Berlin A.M."/>
            <person name="Chapman S.B."/>
            <person name="Gainer-Dewar J."/>
            <person name="Goldberg J."/>
            <person name="Griggs A."/>
            <person name="Gujja S."/>
            <person name="Hansen M."/>
            <person name="Howarth C."/>
            <person name="Imamovic A."/>
            <person name="Ireland A."/>
            <person name="Larimer J."/>
            <person name="McCowan C."/>
            <person name="Murphy C."/>
            <person name="Pearson M."/>
            <person name="Poon T.W."/>
            <person name="Priest M."/>
            <person name="Roberts A."/>
            <person name="Saif S."/>
            <person name="Shea T."/>
            <person name="Sisk P."/>
            <person name="Sykes S."/>
            <person name="Wortman J."/>
            <person name="Nusbaum C."/>
            <person name="Birren B."/>
        </authorList>
    </citation>
    <scope>NUCLEOTIDE SEQUENCE [LARGE SCALE GENOMIC DNA]</scope>
    <source>
        <strain evidence="12">ACHKN1017</strain>
    </source>
</reference>
<feature type="domain" description="Peptidase S1" evidence="10">
    <location>
        <begin position="50"/>
        <end position="290"/>
    </location>
</feature>
<evidence type="ECO:0000259" key="10">
    <source>
        <dbReference type="PROSITE" id="PS50240"/>
    </source>
</evidence>
<protein>
    <recommendedName>
        <fullName evidence="10">Peptidase S1 domain-containing protein</fullName>
    </recommendedName>
</protein>
<evidence type="ECO:0000256" key="1">
    <source>
        <dbReference type="ARBA" id="ARBA00004613"/>
    </source>
</evidence>
<comment type="similarity">
    <text evidence="8">Belongs to the peptidase S1 family. CLIP subfamily.</text>
</comment>
<keyword evidence="2" id="KW-0964">Secreted</keyword>
<dbReference type="GO" id="GO:0004252">
    <property type="term" value="F:serine-type endopeptidase activity"/>
    <property type="evidence" value="ECO:0007669"/>
    <property type="project" value="InterPro"/>
</dbReference>
<feature type="domain" description="Peptidase S1" evidence="10">
    <location>
        <begin position="331"/>
        <end position="561"/>
    </location>
</feature>
<evidence type="ECO:0000256" key="7">
    <source>
        <dbReference type="ARBA" id="ARBA00023180"/>
    </source>
</evidence>